<name>A0ABW1A6C2_9ACTN</name>
<sequence length="404" mass="43686">MASGHVHSRLPTRRPTRARGPGTDATAFTPIVGRDAELGLLREQLADPSVRLLTMTGPAGVGKTRLALALADDLGGPPELHDLAGYDRAADVLDALAARPGERDRLIVLDQGEHFTEALAAGLPRLLADRPETRVLLVSREPLHLYGERVLRVPPLARVAALELFRQRAVAVRPGFSLDGGVRAQVTGLCELLDDLPLAIEFAAARLKLFRPAELLDRLRAGQDVLYGGPTLSHHASMRAAIGWSYDRLTGQEQAVFRALAVREGAFSPMDDTDLAPELIETLVDKNLLVPLPSRGGEPRFRVLNVVRSFTRDLGRSPHVPAPRAAAGAEPARSRTQPLTPREQEVAMLVAQGLTNRQIAGRLGIAEWTAVNHVRNVMRKLDCTSRVNVASWVLRDGAVAGAVD</sequence>
<dbReference type="PROSITE" id="PS50043">
    <property type="entry name" value="HTH_LUXR_2"/>
    <property type="match status" value="1"/>
</dbReference>
<evidence type="ECO:0000313" key="4">
    <source>
        <dbReference type="Proteomes" id="UP001596074"/>
    </source>
</evidence>
<comment type="caution">
    <text evidence="3">The sequence shown here is derived from an EMBL/GenBank/DDBJ whole genome shotgun (WGS) entry which is preliminary data.</text>
</comment>
<dbReference type="Gene3D" id="3.40.50.300">
    <property type="entry name" value="P-loop containing nucleotide triphosphate hydrolases"/>
    <property type="match status" value="1"/>
</dbReference>
<dbReference type="InterPro" id="IPR016032">
    <property type="entry name" value="Sig_transdc_resp-reg_C-effctor"/>
</dbReference>
<feature type="region of interest" description="Disordered" evidence="1">
    <location>
        <begin position="1"/>
        <end position="27"/>
    </location>
</feature>
<evidence type="ECO:0000313" key="3">
    <source>
        <dbReference type="EMBL" id="MFC5751105.1"/>
    </source>
</evidence>
<dbReference type="SUPFAM" id="SSF52540">
    <property type="entry name" value="P-loop containing nucleoside triphosphate hydrolases"/>
    <property type="match status" value="1"/>
</dbReference>
<feature type="domain" description="HTH luxR-type" evidence="2">
    <location>
        <begin position="332"/>
        <end position="397"/>
    </location>
</feature>
<dbReference type="Pfam" id="PF00196">
    <property type="entry name" value="GerE"/>
    <property type="match status" value="1"/>
</dbReference>
<feature type="region of interest" description="Disordered" evidence="1">
    <location>
        <begin position="315"/>
        <end position="341"/>
    </location>
</feature>
<evidence type="ECO:0000259" key="2">
    <source>
        <dbReference type="PROSITE" id="PS50043"/>
    </source>
</evidence>
<dbReference type="CDD" id="cd06170">
    <property type="entry name" value="LuxR_C_like"/>
    <property type="match status" value="1"/>
</dbReference>
<feature type="compositionally biased region" description="Low complexity" evidence="1">
    <location>
        <begin position="322"/>
        <end position="335"/>
    </location>
</feature>
<dbReference type="PRINTS" id="PR00038">
    <property type="entry name" value="HTHLUXR"/>
</dbReference>
<dbReference type="EMBL" id="JBHSON010000063">
    <property type="protein sequence ID" value="MFC5751105.1"/>
    <property type="molecule type" value="Genomic_DNA"/>
</dbReference>
<dbReference type="Gene3D" id="1.10.10.10">
    <property type="entry name" value="Winged helix-like DNA-binding domain superfamily/Winged helix DNA-binding domain"/>
    <property type="match status" value="1"/>
</dbReference>
<dbReference type="SUPFAM" id="SSF46894">
    <property type="entry name" value="C-terminal effector domain of the bipartite response regulators"/>
    <property type="match status" value="1"/>
</dbReference>
<evidence type="ECO:0000256" key="1">
    <source>
        <dbReference type="SAM" id="MobiDB-lite"/>
    </source>
</evidence>
<accession>A0ABW1A6C2</accession>
<dbReference type="InterPro" id="IPR027417">
    <property type="entry name" value="P-loop_NTPase"/>
</dbReference>
<dbReference type="Proteomes" id="UP001596074">
    <property type="component" value="Unassembled WGS sequence"/>
</dbReference>
<organism evidence="3 4">
    <name type="scientific">Actinomadura rugatobispora</name>
    <dbReference type="NCBI Taxonomy" id="1994"/>
    <lineage>
        <taxon>Bacteria</taxon>
        <taxon>Bacillati</taxon>
        <taxon>Actinomycetota</taxon>
        <taxon>Actinomycetes</taxon>
        <taxon>Streptosporangiales</taxon>
        <taxon>Thermomonosporaceae</taxon>
        <taxon>Actinomadura</taxon>
    </lineage>
</organism>
<dbReference type="PANTHER" id="PTHR47691">
    <property type="entry name" value="REGULATOR-RELATED"/>
    <property type="match status" value="1"/>
</dbReference>
<reference evidence="4" key="1">
    <citation type="journal article" date="2019" name="Int. J. Syst. Evol. Microbiol.">
        <title>The Global Catalogue of Microorganisms (GCM) 10K type strain sequencing project: providing services to taxonomists for standard genome sequencing and annotation.</title>
        <authorList>
            <consortium name="The Broad Institute Genomics Platform"/>
            <consortium name="The Broad Institute Genome Sequencing Center for Infectious Disease"/>
            <person name="Wu L."/>
            <person name="Ma J."/>
        </authorList>
    </citation>
    <scope>NUCLEOTIDE SEQUENCE [LARGE SCALE GENOMIC DNA]</scope>
    <source>
        <strain evidence="4">KCTC 42087</strain>
    </source>
</reference>
<dbReference type="PANTHER" id="PTHR47691:SF3">
    <property type="entry name" value="HTH-TYPE TRANSCRIPTIONAL REGULATOR RV0890C-RELATED"/>
    <property type="match status" value="1"/>
</dbReference>
<protein>
    <submittedName>
        <fullName evidence="3">LuxR C-terminal-related transcriptional regulator</fullName>
    </submittedName>
</protein>
<proteinExistence type="predicted"/>
<dbReference type="InterPro" id="IPR036388">
    <property type="entry name" value="WH-like_DNA-bd_sf"/>
</dbReference>
<dbReference type="SMART" id="SM00421">
    <property type="entry name" value="HTH_LUXR"/>
    <property type="match status" value="1"/>
</dbReference>
<gene>
    <name evidence="3" type="ORF">ACFPZN_36285</name>
</gene>
<dbReference type="InterPro" id="IPR000792">
    <property type="entry name" value="Tscrpt_reg_LuxR_C"/>
</dbReference>
<feature type="compositionally biased region" description="Basic residues" evidence="1">
    <location>
        <begin position="1"/>
        <end position="17"/>
    </location>
</feature>
<keyword evidence="4" id="KW-1185">Reference proteome</keyword>
<dbReference type="RefSeq" id="WP_378286981.1">
    <property type="nucleotide sequence ID" value="NZ_JBHSON010000063.1"/>
</dbReference>